<protein>
    <submittedName>
        <fullName evidence="2">Uncharacterized protein</fullName>
    </submittedName>
</protein>
<keyword evidence="3" id="KW-1185">Reference proteome</keyword>
<feature type="region of interest" description="Disordered" evidence="1">
    <location>
        <begin position="1"/>
        <end position="23"/>
    </location>
</feature>
<accession>A0A0F7THR0</accession>
<dbReference type="Proteomes" id="UP000042958">
    <property type="component" value="Unassembled WGS sequence"/>
</dbReference>
<dbReference type="AlphaFoldDB" id="A0A0F7THR0"/>
<organism evidence="2 3">
    <name type="scientific">Penicillium brasilianum</name>
    <dbReference type="NCBI Taxonomy" id="104259"/>
    <lineage>
        <taxon>Eukaryota</taxon>
        <taxon>Fungi</taxon>
        <taxon>Dikarya</taxon>
        <taxon>Ascomycota</taxon>
        <taxon>Pezizomycotina</taxon>
        <taxon>Eurotiomycetes</taxon>
        <taxon>Eurotiomycetidae</taxon>
        <taxon>Eurotiales</taxon>
        <taxon>Aspergillaceae</taxon>
        <taxon>Penicillium</taxon>
    </lineage>
</organism>
<evidence type="ECO:0000313" key="3">
    <source>
        <dbReference type="Proteomes" id="UP000042958"/>
    </source>
</evidence>
<feature type="compositionally biased region" description="Basic and acidic residues" evidence="1">
    <location>
        <begin position="1"/>
        <end position="11"/>
    </location>
</feature>
<evidence type="ECO:0000313" key="2">
    <source>
        <dbReference type="EMBL" id="CEJ56318.1"/>
    </source>
</evidence>
<reference evidence="3" key="1">
    <citation type="journal article" date="2015" name="Genome Announc.">
        <title>Draft genome sequence of the fungus Penicillium brasilianum MG11.</title>
        <authorList>
            <person name="Horn F."/>
            <person name="Linde J."/>
            <person name="Mattern D.J."/>
            <person name="Walther G."/>
            <person name="Guthke R."/>
            <person name="Brakhage A.A."/>
            <person name="Valiante V."/>
        </authorList>
    </citation>
    <scope>NUCLEOTIDE SEQUENCE [LARGE SCALE GENOMIC DNA]</scope>
    <source>
        <strain evidence="3">MG11</strain>
    </source>
</reference>
<dbReference type="EMBL" id="CDHK01000002">
    <property type="protein sequence ID" value="CEJ56318.1"/>
    <property type="molecule type" value="Genomic_DNA"/>
</dbReference>
<name>A0A0F7THR0_PENBI</name>
<gene>
    <name evidence="2" type="ORF">PMG11_02526</name>
</gene>
<dbReference type="OrthoDB" id="4522394at2759"/>
<sequence>MLPKAAQDKASQDTPTVPEAQGLKYDESEMALFHAKLSYHSTIDERMASKDSNLASISEAQAKLLKRWEMLKQLEKELAEKGKSLSPTDQRQLAQYEWRYKHLEKTATKTTPG</sequence>
<evidence type="ECO:0000256" key="1">
    <source>
        <dbReference type="SAM" id="MobiDB-lite"/>
    </source>
</evidence>
<proteinExistence type="predicted"/>